<protein>
    <recommendedName>
        <fullName evidence="6">C2H2-type domain-containing protein</fullName>
    </recommendedName>
</protein>
<keyword evidence="5" id="KW-1185">Reference proteome</keyword>
<dbReference type="InterPro" id="IPR003604">
    <property type="entry name" value="Matrin/U1-like-C_Znf_C2H2"/>
</dbReference>
<organism evidence="4 5">
    <name type="scientific">Parnassius mnemosyne</name>
    <name type="common">clouded apollo</name>
    <dbReference type="NCBI Taxonomy" id="213953"/>
    <lineage>
        <taxon>Eukaryota</taxon>
        <taxon>Metazoa</taxon>
        <taxon>Ecdysozoa</taxon>
        <taxon>Arthropoda</taxon>
        <taxon>Hexapoda</taxon>
        <taxon>Insecta</taxon>
        <taxon>Pterygota</taxon>
        <taxon>Neoptera</taxon>
        <taxon>Endopterygota</taxon>
        <taxon>Lepidoptera</taxon>
        <taxon>Glossata</taxon>
        <taxon>Ditrysia</taxon>
        <taxon>Papilionoidea</taxon>
        <taxon>Papilionidae</taxon>
        <taxon>Parnassiinae</taxon>
        <taxon>Parnassini</taxon>
        <taxon>Parnassius</taxon>
        <taxon>Driopa</taxon>
    </lineage>
</organism>
<accession>A0AAV1LA51</accession>
<feature type="domain" description="U1-type" evidence="3">
    <location>
        <begin position="354"/>
        <end position="387"/>
    </location>
</feature>
<evidence type="ECO:0000313" key="5">
    <source>
        <dbReference type="Proteomes" id="UP001314205"/>
    </source>
</evidence>
<evidence type="ECO:0000259" key="3">
    <source>
        <dbReference type="SMART" id="SM00451"/>
    </source>
</evidence>
<feature type="domain" description="U1-type" evidence="3">
    <location>
        <begin position="197"/>
        <end position="230"/>
    </location>
</feature>
<feature type="domain" description="C2H2-type" evidence="2">
    <location>
        <begin position="787"/>
        <end position="809"/>
    </location>
</feature>
<dbReference type="GO" id="GO:0003676">
    <property type="term" value="F:nucleic acid binding"/>
    <property type="evidence" value="ECO:0007669"/>
    <property type="project" value="InterPro"/>
</dbReference>
<dbReference type="SMART" id="SM00355">
    <property type="entry name" value="ZnF_C2H2"/>
    <property type="match status" value="6"/>
</dbReference>
<feature type="domain" description="C2H2-type" evidence="2">
    <location>
        <begin position="835"/>
        <end position="858"/>
    </location>
</feature>
<feature type="domain" description="C2H2-type" evidence="2">
    <location>
        <begin position="200"/>
        <end position="223"/>
    </location>
</feature>
<evidence type="ECO:0000313" key="4">
    <source>
        <dbReference type="EMBL" id="CAK1592355.1"/>
    </source>
</evidence>
<dbReference type="SMART" id="SM00451">
    <property type="entry name" value="ZnF_U1"/>
    <property type="match status" value="5"/>
</dbReference>
<gene>
    <name evidence="4" type="ORF">PARMNEM_LOCUS12335</name>
</gene>
<proteinExistence type="predicted"/>
<reference evidence="4 5" key="1">
    <citation type="submission" date="2023-11" db="EMBL/GenBank/DDBJ databases">
        <authorList>
            <person name="Hedman E."/>
            <person name="Englund M."/>
            <person name="Stromberg M."/>
            <person name="Nyberg Akerstrom W."/>
            <person name="Nylinder S."/>
            <person name="Jareborg N."/>
            <person name="Kallberg Y."/>
            <person name="Kronander E."/>
        </authorList>
    </citation>
    <scope>NUCLEOTIDE SEQUENCE [LARGE SCALE GENOMIC DNA]</scope>
</reference>
<evidence type="ECO:0008006" key="6">
    <source>
        <dbReference type="Google" id="ProtNLM"/>
    </source>
</evidence>
<dbReference type="GO" id="GO:0008270">
    <property type="term" value="F:zinc ion binding"/>
    <property type="evidence" value="ECO:0007669"/>
    <property type="project" value="InterPro"/>
</dbReference>
<comment type="caution">
    <text evidence="4">The sequence shown here is derived from an EMBL/GenBank/DDBJ whole genome shotgun (WGS) entry which is preliminary data.</text>
</comment>
<name>A0AAV1LA51_9NEOP</name>
<dbReference type="Proteomes" id="UP001314205">
    <property type="component" value="Unassembled WGS sequence"/>
</dbReference>
<feature type="domain" description="U1-type" evidence="3">
    <location>
        <begin position="784"/>
        <end position="817"/>
    </location>
</feature>
<feature type="domain" description="C2H2-type" evidence="2">
    <location>
        <begin position="997"/>
        <end position="1022"/>
    </location>
</feature>
<feature type="domain" description="C2H2-type" evidence="2">
    <location>
        <begin position="568"/>
        <end position="591"/>
    </location>
</feature>
<evidence type="ECO:0000259" key="2">
    <source>
        <dbReference type="SMART" id="SM00355"/>
    </source>
</evidence>
<feature type="domain" description="U1-type" evidence="3">
    <location>
        <begin position="149"/>
        <end position="182"/>
    </location>
</feature>
<evidence type="ECO:0000256" key="1">
    <source>
        <dbReference type="SAM" id="MobiDB-lite"/>
    </source>
</evidence>
<dbReference type="InterPro" id="IPR013087">
    <property type="entry name" value="Znf_C2H2_type"/>
</dbReference>
<dbReference type="AlphaFoldDB" id="A0AAV1LA51"/>
<dbReference type="EMBL" id="CAVLGL010000087">
    <property type="protein sequence ID" value="CAK1592355.1"/>
    <property type="molecule type" value="Genomic_DNA"/>
</dbReference>
<feature type="domain" description="C2H2-type" evidence="2">
    <location>
        <begin position="520"/>
        <end position="543"/>
    </location>
</feature>
<sequence length="1057" mass="121813">MSRRNSDDFEENIFSDAENAYIPNVYVDERLIKYSRLNIGHLIAKKSTLCSEETSRTYVVNGITFCERKMTDEEDIMEFAIGDELELKNPDIGDEISLPSNMELTEDKGETSDTASLIMTIEKAPNGVIINSNVFLTQPQWNTLVNVDETTVQCAVCAVLCKIDEQHDHIHSKEHLNNLEKHSPLDKHDLCIIRKINDEYHCGVCSELFDINNLKEHFSTKSHEDKLLFAVNRVSDIMYDLDLYSDKIEKEECYHFNARSVNNMDHVKEEIADDDSYEGFYDCYWTEKRCSPDYENQSTDECISEIEEDIPHQSSYATMARKPKSMPKFLEMQFFGKKVRVRFDSWNMIFNMKSSRFYCMVCKVEDNIKLKSIHCNGDEHIERLSKCTVVEKYDGYLVRKVDHKLYHCAHCNNLQLIHDMDYHLETTHPRKTNKNITEDYKNTPPLSKVNKNAKANTVKPPKTRKNSNVETKSFATDHNRNNLVLDLNRIEYKTKELNIFCMKYTLSLMSYNMVLCLNGFHCCVCEFSSDADGIARHIEDVQHIEHLMRTPFIYEFNCNLIRAIRNGLHCSICNIPVSYGLINAHNMDPVHVGLLNKAITLSPATQIIKDHVENQPSTSRKSSLLTQGHDNEFGILGEDRRIHTENYSENISQATDVTLELNEDDIQEDTTRKATRSRKPSLKTQDHVNQFSILGEDRQNHTENDSKNIAQATDVALEGNKEEITEETVKKAAANACIDDANEIDTEDEENTLIDTEEFVYLKLKNIFIRVSLSSYNTLVQTGDGSRYCFLCSSSVQFEKLKKHVDSRHHIENLSKYKFLDKYSKHLVRQVYLNYHCGICNVSFPSQDLNTHLSWPVHLQQSDCCRKIEKKTRKLEAKNGIQQINISLQKETIYSEKVESKINIVLNIEFAQGALNQVFRKSKIVVSNGNVLKISWDSWHGFIKTKSGHRCCLCQKDLKTYDVPLHAGSTFHVRNLEKNFLKQYIPALIRKINETTLNCITCNTEVSNRDYIIFEHVSGKKHEKNYELIVQASAQAGTFADCDADVFTLDGDKCKNE</sequence>
<feature type="region of interest" description="Disordered" evidence="1">
    <location>
        <begin position="666"/>
        <end position="687"/>
    </location>
</feature>
<feature type="domain" description="U1-type" evidence="3">
    <location>
        <begin position="994"/>
        <end position="1029"/>
    </location>
</feature>